<sequence>MRFHPHKYNPSYIHHNNSGIANNIREIVFGMQDGMVSTLGAVTGIAVGSHDHFIVVLSGVAIIAVESVSMAVGSYISTLSERKMVERILHEEREEIRDYPREERLELLELYIADGWPKDLAENMTRVASKDKHLMLKEMAYRELNISPEAMEHPIKNGIFMFFSYIVGGMTPLTSYFFLPLSVATIVSTIVTLCGLFALGIGIARFTKQRWITAGARTLAFGGIALLVGYLVGIVVPIIGI</sequence>
<organism evidence="6 7">
    <name type="scientific">Candidatus Nomurabacteria bacterium CG1_02_47_685</name>
    <dbReference type="NCBI Taxonomy" id="1805282"/>
    <lineage>
        <taxon>Bacteria</taxon>
        <taxon>Candidatus Nomuraibacteriota</taxon>
    </lineage>
</organism>
<feature type="transmembrane region" description="Helical" evidence="5">
    <location>
        <begin position="53"/>
        <end position="77"/>
    </location>
</feature>
<feature type="transmembrane region" description="Helical" evidence="5">
    <location>
        <begin position="218"/>
        <end position="239"/>
    </location>
</feature>
<feature type="transmembrane region" description="Helical" evidence="5">
    <location>
        <begin position="159"/>
        <end position="179"/>
    </location>
</feature>
<dbReference type="AlphaFoldDB" id="A0A1J4VCP9"/>
<protein>
    <recommendedName>
        <fullName evidence="8">Iron transporter</fullName>
    </recommendedName>
</protein>
<dbReference type="Proteomes" id="UP000183206">
    <property type="component" value="Unassembled WGS sequence"/>
</dbReference>
<comment type="caution">
    <text evidence="6">The sequence shown here is derived from an EMBL/GenBank/DDBJ whole genome shotgun (WGS) entry which is preliminary data.</text>
</comment>
<evidence type="ECO:0000256" key="2">
    <source>
        <dbReference type="ARBA" id="ARBA00022692"/>
    </source>
</evidence>
<evidence type="ECO:0000256" key="3">
    <source>
        <dbReference type="ARBA" id="ARBA00022989"/>
    </source>
</evidence>
<accession>A0A1J4VCP9</accession>
<evidence type="ECO:0000256" key="1">
    <source>
        <dbReference type="ARBA" id="ARBA00004127"/>
    </source>
</evidence>
<evidence type="ECO:0008006" key="8">
    <source>
        <dbReference type="Google" id="ProtNLM"/>
    </source>
</evidence>
<evidence type="ECO:0000256" key="4">
    <source>
        <dbReference type="ARBA" id="ARBA00023136"/>
    </source>
</evidence>
<proteinExistence type="predicted"/>
<keyword evidence="2 5" id="KW-0812">Transmembrane</keyword>
<dbReference type="GO" id="GO:0012505">
    <property type="term" value="C:endomembrane system"/>
    <property type="evidence" value="ECO:0007669"/>
    <property type="project" value="UniProtKB-SubCell"/>
</dbReference>
<reference evidence="6 7" key="1">
    <citation type="journal article" date="2016" name="Environ. Microbiol.">
        <title>Genomic resolution of a cold subsurface aquifer community provides metabolic insights for novel microbes adapted to high CO concentrations.</title>
        <authorList>
            <person name="Probst A.J."/>
            <person name="Castelle C.J."/>
            <person name="Singh A."/>
            <person name="Brown C.T."/>
            <person name="Anantharaman K."/>
            <person name="Sharon I."/>
            <person name="Hug L.A."/>
            <person name="Burstein D."/>
            <person name="Emerson J.B."/>
            <person name="Thomas B.C."/>
            <person name="Banfield J.F."/>
        </authorList>
    </citation>
    <scope>NUCLEOTIDE SEQUENCE [LARGE SCALE GENOMIC DNA]</scope>
    <source>
        <strain evidence="6">CG1_02_47_685</strain>
    </source>
</reference>
<dbReference type="GO" id="GO:0005384">
    <property type="term" value="F:manganese ion transmembrane transporter activity"/>
    <property type="evidence" value="ECO:0007669"/>
    <property type="project" value="InterPro"/>
</dbReference>
<evidence type="ECO:0000256" key="5">
    <source>
        <dbReference type="SAM" id="Phobius"/>
    </source>
</evidence>
<evidence type="ECO:0000313" key="6">
    <source>
        <dbReference type="EMBL" id="OIO32493.1"/>
    </source>
</evidence>
<gene>
    <name evidence="6" type="ORF">AUJ44_02250</name>
</gene>
<feature type="transmembrane region" description="Helical" evidence="5">
    <location>
        <begin position="185"/>
        <end position="206"/>
    </location>
</feature>
<evidence type="ECO:0000313" key="7">
    <source>
        <dbReference type="Proteomes" id="UP000183206"/>
    </source>
</evidence>
<dbReference type="PANTHER" id="PTHR31851">
    <property type="entry name" value="FE(2+)/MN(2+) TRANSPORTER PCL1"/>
    <property type="match status" value="1"/>
</dbReference>
<dbReference type="EMBL" id="MNVO01000035">
    <property type="protein sequence ID" value="OIO32493.1"/>
    <property type="molecule type" value="Genomic_DNA"/>
</dbReference>
<name>A0A1J4VCP9_9BACT</name>
<dbReference type="GO" id="GO:0030026">
    <property type="term" value="P:intracellular manganese ion homeostasis"/>
    <property type="evidence" value="ECO:0007669"/>
    <property type="project" value="InterPro"/>
</dbReference>
<dbReference type="InterPro" id="IPR008217">
    <property type="entry name" value="Ccc1_fam"/>
</dbReference>
<keyword evidence="4 5" id="KW-0472">Membrane</keyword>
<dbReference type="Pfam" id="PF01988">
    <property type="entry name" value="VIT1"/>
    <property type="match status" value="1"/>
</dbReference>
<dbReference type="STRING" id="1805282.AUJ44_02250"/>
<comment type="subcellular location">
    <subcellularLocation>
        <location evidence="1">Endomembrane system</location>
        <topology evidence="1">Multi-pass membrane protein</topology>
    </subcellularLocation>
</comment>
<keyword evidence="3 5" id="KW-1133">Transmembrane helix</keyword>